<feature type="chain" id="PRO_5017803902" evidence="2">
    <location>
        <begin position="27"/>
        <end position="329"/>
    </location>
</feature>
<dbReference type="RefSeq" id="WP_115896765.1">
    <property type="nucleotide sequence ID" value="NZ_QUNG01000003.1"/>
</dbReference>
<keyword evidence="2" id="KW-0732">Signal</keyword>
<dbReference type="EMBL" id="QUNG01000003">
    <property type="protein sequence ID" value="REG84876.1"/>
    <property type="molecule type" value="Genomic_DNA"/>
</dbReference>
<dbReference type="Gene3D" id="3.40.50.1820">
    <property type="entry name" value="alpha/beta hydrolase"/>
    <property type="match status" value="1"/>
</dbReference>
<dbReference type="OrthoDB" id="6193602at2"/>
<reference evidence="3 4" key="1">
    <citation type="submission" date="2018-08" db="EMBL/GenBank/DDBJ databases">
        <title>Genomic Encyclopedia of Type Strains, Phase III (KMG-III): the genomes of soil and plant-associated and newly described type strains.</title>
        <authorList>
            <person name="Whitman W."/>
        </authorList>
    </citation>
    <scope>NUCLEOTIDE SEQUENCE [LARGE SCALE GENOMIC DNA]</scope>
    <source>
        <strain evidence="3 4">CECT 7375</strain>
    </source>
</reference>
<dbReference type="AlphaFoldDB" id="A0A3E0DPJ1"/>
<evidence type="ECO:0000256" key="1">
    <source>
        <dbReference type="SAM" id="MobiDB-lite"/>
    </source>
</evidence>
<evidence type="ECO:0000256" key="2">
    <source>
        <dbReference type="SAM" id="SignalP"/>
    </source>
</evidence>
<keyword evidence="4" id="KW-1185">Reference proteome</keyword>
<dbReference type="InterPro" id="IPR022529">
    <property type="entry name" value="DUF3530"/>
</dbReference>
<evidence type="ECO:0000313" key="3">
    <source>
        <dbReference type="EMBL" id="REG84876.1"/>
    </source>
</evidence>
<name>A0A3E0DPJ1_9GAMM</name>
<proteinExistence type="predicted"/>
<evidence type="ECO:0000313" key="4">
    <source>
        <dbReference type="Proteomes" id="UP000256542"/>
    </source>
</evidence>
<feature type="region of interest" description="Disordered" evidence="1">
    <location>
        <begin position="30"/>
        <end position="58"/>
    </location>
</feature>
<organism evidence="3 4">
    <name type="scientific">Marinomonas pollencensis</name>
    <dbReference type="NCBI Taxonomy" id="491954"/>
    <lineage>
        <taxon>Bacteria</taxon>
        <taxon>Pseudomonadati</taxon>
        <taxon>Pseudomonadota</taxon>
        <taxon>Gammaproteobacteria</taxon>
        <taxon>Oceanospirillales</taxon>
        <taxon>Oceanospirillaceae</taxon>
        <taxon>Marinomonas</taxon>
    </lineage>
</organism>
<dbReference type="Pfam" id="PF12048">
    <property type="entry name" value="DUF3530"/>
    <property type="match status" value="1"/>
</dbReference>
<accession>A0A3E0DPJ1</accession>
<gene>
    <name evidence="3" type="ORF">DFP81_10371</name>
</gene>
<feature type="signal peptide" evidence="2">
    <location>
        <begin position="1"/>
        <end position="26"/>
    </location>
</feature>
<comment type="caution">
    <text evidence="3">The sequence shown here is derived from an EMBL/GenBank/DDBJ whole genome shotgun (WGS) entry which is preliminary data.</text>
</comment>
<protein>
    <submittedName>
        <fullName evidence="3">Uncharacterized protein DUF3530</fullName>
    </submittedName>
</protein>
<dbReference type="SUPFAM" id="SSF53474">
    <property type="entry name" value="alpha/beta-Hydrolases"/>
    <property type="match status" value="1"/>
</dbReference>
<dbReference type="Proteomes" id="UP000256542">
    <property type="component" value="Unassembled WGS sequence"/>
</dbReference>
<dbReference type="InterPro" id="IPR029058">
    <property type="entry name" value="AB_hydrolase_fold"/>
</dbReference>
<feature type="compositionally biased region" description="Low complexity" evidence="1">
    <location>
        <begin position="34"/>
        <end position="47"/>
    </location>
</feature>
<sequence length="329" mass="36238">MKKNYPCVNAKILLGLSLLISTALYSAEESTIAPTTQSPNSTNTSPPKTEKRVSPSPQKTRIQALENNVKQNHLGHQINLLEAQGKSFLTLYRQALTGDSQGCAILLPSDNEHPDWPAVISPLRNTLPEYSWCTLSMEIPDITPRAQAVTDTSSSPSIEADNSLILANQEEVFARLQAAISDLKNKGNDKQIVLIGYGTGAAYALHFLAQNKTLGDALVLINMVTPGPENNYDLAQDLSLIEHPVLDYFLADSASNQRFASWRKQAAQQRKGDTGLFTQLIATDELNSPSEDTQQMVQRVRGFLKQNTAQVEQVKPLPEYKKGLFYESP</sequence>